<name>A0A6A6UBH4_9PEZI</name>
<feature type="coiled-coil region" evidence="1">
    <location>
        <begin position="203"/>
        <end position="241"/>
    </location>
</feature>
<evidence type="ECO:0000313" key="2">
    <source>
        <dbReference type="EMBL" id="KAF2669609.1"/>
    </source>
</evidence>
<gene>
    <name evidence="2" type="ORF">BT63DRAFT_264696</name>
</gene>
<dbReference type="EMBL" id="MU004235">
    <property type="protein sequence ID" value="KAF2669609.1"/>
    <property type="molecule type" value="Genomic_DNA"/>
</dbReference>
<evidence type="ECO:0000313" key="3">
    <source>
        <dbReference type="Proteomes" id="UP000799302"/>
    </source>
</evidence>
<protein>
    <submittedName>
        <fullName evidence="2">Uncharacterized protein</fullName>
    </submittedName>
</protein>
<dbReference type="AlphaFoldDB" id="A0A6A6UBH4"/>
<dbReference type="Proteomes" id="UP000799302">
    <property type="component" value="Unassembled WGS sequence"/>
</dbReference>
<organism evidence="2 3">
    <name type="scientific">Microthyrium microscopicum</name>
    <dbReference type="NCBI Taxonomy" id="703497"/>
    <lineage>
        <taxon>Eukaryota</taxon>
        <taxon>Fungi</taxon>
        <taxon>Dikarya</taxon>
        <taxon>Ascomycota</taxon>
        <taxon>Pezizomycotina</taxon>
        <taxon>Dothideomycetes</taxon>
        <taxon>Dothideomycetes incertae sedis</taxon>
        <taxon>Microthyriales</taxon>
        <taxon>Microthyriaceae</taxon>
        <taxon>Microthyrium</taxon>
    </lineage>
</organism>
<keyword evidence="3" id="KW-1185">Reference proteome</keyword>
<evidence type="ECO:0000256" key="1">
    <source>
        <dbReference type="SAM" id="Coils"/>
    </source>
</evidence>
<sequence>MLSHLLKTSALRQSYPGAKTSSCSISDSEKCSLVSSTSCSYSTSAGPPQLQLHYLLSICRRDSLQAYHSILLSSKLHTTLANMPKSRKGRKSLEEVQRKARRLAATDLWVSNRRNALAAIRQLQLQGVVNWRQANRHVNCSEMSTASFGAYSDRLLMYFFPFRSTKNYQEKIEEEKPKESETPWPRDCPLCQVSVCSLLCPYLRAANKRAEEQKHEEEQKREEARMRAERMEREAKWKYEEEVKRGEWQVVEKGRKAKAGKKVDRM</sequence>
<accession>A0A6A6UBH4</accession>
<reference evidence="2" key="1">
    <citation type="journal article" date="2020" name="Stud. Mycol.">
        <title>101 Dothideomycetes genomes: a test case for predicting lifestyles and emergence of pathogens.</title>
        <authorList>
            <person name="Haridas S."/>
            <person name="Albert R."/>
            <person name="Binder M."/>
            <person name="Bloem J."/>
            <person name="Labutti K."/>
            <person name="Salamov A."/>
            <person name="Andreopoulos B."/>
            <person name="Baker S."/>
            <person name="Barry K."/>
            <person name="Bills G."/>
            <person name="Bluhm B."/>
            <person name="Cannon C."/>
            <person name="Castanera R."/>
            <person name="Culley D."/>
            <person name="Daum C."/>
            <person name="Ezra D."/>
            <person name="Gonzalez J."/>
            <person name="Henrissat B."/>
            <person name="Kuo A."/>
            <person name="Liang C."/>
            <person name="Lipzen A."/>
            <person name="Lutzoni F."/>
            <person name="Magnuson J."/>
            <person name="Mondo S."/>
            <person name="Nolan M."/>
            <person name="Ohm R."/>
            <person name="Pangilinan J."/>
            <person name="Park H.-J."/>
            <person name="Ramirez L."/>
            <person name="Alfaro M."/>
            <person name="Sun H."/>
            <person name="Tritt A."/>
            <person name="Yoshinaga Y."/>
            <person name="Zwiers L.-H."/>
            <person name="Turgeon B."/>
            <person name="Goodwin S."/>
            <person name="Spatafora J."/>
            <person name="Crous P."/>
            <person name="Grigoriev I."/>
        </authorList>
    </citation>
    <scope>NUCLEOTIDE SEQUENCE</scope>
    <source>
        <strain evidence="2">CBS 115976</strain>
    </source>
</reference>
<keyword evidence="1" id="KW-0175">Coiled coil</keyword>
<proteinExistence type="predicted"/>